<dbReference type="EMBL" id="KB199905">
    <property type="protein sequence ID" value="ESP03907.1"/>
    <property type="molecule type" value="Genomic_DNA"/>
</dbReference>
<dbReference type="CTD" id="20237020"/>
<dbReference type="GO" id="GO:0043495">
    <property type="term" value="F:protein-membrane adaptor activity"/>
    <property type="evidence" value="ECO:0007669"/>
    <property type="project" value="InterPro"/>
</dbReference>
<proteinExistence type="predicted"/>
<dbReference type="OrthoDB" id="10040854at2759"/>
<dbReference type="SMART" id="SM00028">
    <property type="entry name" value="TPR"/>
    <property type="match status" value="6"/>
</dbReference>
<dbReference type="HOGENOM" id="CLU_030911_0_0_1"/>
<dbReference type="PANTHER" id="PTHR46574:SF1">
    <property type="entry name" value="43 KDA RECEPTOR-ASSOCIATED PROTEIN OF THE SYNAPSE"/>
    <property type="match status" value="1"/>
</dbReference>
<dbReference type="SUPFAM" id="SSF57850">
    <property type="entry name" value="RING/U-box"/>
    <property type="match status" value="1"/>
</dbReference>
<dbReference type="PROSITE" id="PS50089">
    <property type="entry name" value="ZF_RING_2"/>
    <property type="match status" value="1"/>
</dbReference>
<keyword evidence="2" id="KW-0862">Zinc</keyword>
<name>V4BDT8_LOTGI</name>
<dbReference type="Gene3D" id="1.25.40.10">
    <property type="entry name" value="Tetratricopeptide repeat domain"/>
    <property type="match status" value="3"/>
</dbReference>
<dbReference type="GeneID" id="20237020"/>
<dbReference type="Pfam" id="PF13424">
    <property type="entry name" value="TPR_12"/>
    <property type="match status" value="1"/>
</dbReference>
<evidence type="ECO:0000256" key="1">
    <source>
        <dbReference type="ARBA" id="ARBA00022771"/>
    </source>
</evidence>
<dbReference type="GO" id="GO:1900075">
    <property type="term" value="P:positive regulation of neuromuscular synaptic transmission"/>
    <property type="evidence" value="ECO:0007669"/>
    <property type="project" value="TreeGrafter"/>
</dbReference>
<dbReference type="GO" id="GO:0031594">
    <property type="term" value="C:neuromuscular junction"/>
    <property type="evidence" value="ECO:0007669"/>
    <property type="project" value="TreeGrafter"/>
</dbReference>
<evidence type="ECO:0000313" key="6">
    <source>
        <dbReference type="Proteomes" id="UP000030746"/>
    </source>
</evidence>
<keyword evidence="6" id="KW-1185">Reference proteome</keyword>
<keyword evidence="1 3" id="KW-0479">Metal-binding</keyword>
<reference evidence="5 6" key="1">
    <citation type="journal article" date="2013" name="Nature">
        <title>Insights into bilaterian evolution from three spiralian genomes.</title>
        <authorList>
            <person name="Simakov O."/>
            <person name="Marletaz F."/>
            <person name="Cho S.J."/>
            <person name="Edsinger-Gonzales E."/>
            <person name="Havlak P."/>
            <person name="Hellsten U."/>
            <person name="Kuo D.H."/>
            <person name="Larsson T."/>
            <person name="Lv J."/>
            <person name="Arendt D."/>
            <person name="Savage R."/>
            <person name="Osoegawa K."/>
            <person name="de Jong P."/>
            <person name="Grimwood J."/>
            <person name="Chapman J.A."/>
            <person name="Shapiro H."/>
            <person name="Aerts A."/>
            <person name="Otillar R.P."/>
            <person name="Terry A.Y."/>
            <person name="Boore J.L."/>
            <person name="Grigoriev I.V."/>
            <person name="Lindberg D.R."/>
            <person name="Seaver E.C."/>
            <person name="Weisblat D.A."/>
            <person name="Putnam N.H."/>
            <person name="Rokhsar D.S."/>
        </authorList>
    </citation>
    <scope>NUCLEOTIDE SEQUENCE [LARGE SCALE GENOMIC DNA]</scope>
</reference>
<dbReference type="OMA" id="ALRCSHI"/>
<dbReference type="KEGG" id="lgi:LOTGIDRAFT_156505"/>
<evidence type="ECO:0000256" key="3">
    <source>
        <dbReference type="PROSITE-ProRule" id="PRU00175"/>
    </source>
</evidence>
<dbReference type="Proteomes" id="UP000030746">
    <property type="component" value="Unassembled WGS sequence"/>
</dbReference>
<dbReference type="InterPro" id="IPR001841">
    <property type="entry name" value="Znf_RING"/>
</dbReference>
<evidence type="ECO:0000259" key="4">
    <source>
        <dbReference type="PROSITE" id="PS50089"/>
    </source>
</evidence>
<dbReference type="InterPro" id="IPR019734">
    <property type="entry name" value="TPR_rpt"/>
</dbReference>
<dbReference type="InterPro" id="IPR052480">
    <property type="entry name" value="RAPsyn"/>
</dbReference>
<accession>V4BDT8</accession>
<dbReference type="GO" id="GO:0007271">
    <property type="term" value="P:synaptic transmission, cholinergic"/>
    <property type="evidence" value="ECO:0007669"/>
    <property type="project" value="TreeGrafter"/>
</dbReference>
<feature type="domain" description="RING-type" evidence="4">
    <location>
        <begin position="362"/>
        <end position="402"/>
    </location>
</feature>
<dbReference type="GO" id="GO:0033130">
    <property type="term" value="F:acetylcholine receptor binding"/>
    <property type="evidence" value="ECO:0007669"/>
    <property type="project" value="InterPro"/>
</dbReference>
<dbReference type="GO" id="GO:0008270">
    <property type="term" value="F:zinc ion binding"/>
    <property type="evidence" value="ECO:0007669"/>
    <property type="project" value="UniProtKB-KW"/>
</dbReference>
<dbReference type="SUPFAM" id="SSF48452">
    <property type="entry name" value="TPR-like"/>
    <property type="match status" value="2"/>
</dbReference>
<dbReference type="AlphaFoldDB" id="V4BDT8"/>
<dbReference type="InterPro" id="IPR011990">
    <property type="entry name" value="TPR-like_helical_dom_sf"/>
</dbReference>
<protein>
    <recommendedName>
        <fullName evidence="4">RING-type domain-containing protein</fullName>
    </recommendedName>
</protein>
<sequence length="416" mass="47719">MGQKASKKEPERGSRFYEEQRFEEAIEDWKSIISKKSSVNDKFTLYGQICRSYLDIGNTADALDFAKKQMELANNQNKDIMKSEAFFHLAICNEMISEFSKSIAFCRNSLQIVESENPLEGYLHLCMGNSFVGLSEFRKAWTSYKRAEETFESSRDHQLEILVNTKLGMMFTMLKDFDTGVEYIYKAWNIVSQLKDNDPNIKYRRLVGACLAVPYRNTGKYKDSSDLTEDAMKVAMLYNDIVVQVKCMVLFADIHRSRGDNERSIPRYESALSLLEQIGDRVGQADVLLGMAKAHKNMSDPEQAIQLSTKALDIAKKIGNKLQMLRCHAILKFLYFETRDTTLSSRHHTLVKQLADETDLYCSVCDQLMGKEAETLIVLFCGHFTHARCTISRLHHTCVICERKPNIDVYKTLIDD</sequence>
<gene>
    <name evidence="5" type="ORF">LOTGIDRAFT_156505</name>
</gene>
<dbReference type="STRING" id="225164.V4BDT8"/>
<dbReference type="PANTHER" id="PTHR46574">
    <property type="entry name" value="43 KDA RECEPTOR-ASSOCIATED PROTEIN OF THE SYNAPSE"/>
    <property type="match status" value="1"/>
</dbReference>
<dbReference type="Pfam" id="PF10579">
    <property type="entry name" value="Rapsyn_N"/>
    <property type="match status" value="1"/>
</dbReference>
<dbReference type="GO" id="GO:0005886">
    <property type="term" value="C:plasma membrane"/>
    <property type="evidence" value="ECO:0007669"/>
    <property type="project" value="TreeGrafter"/>
</dbReference>
<evidence type="ECO:0000313" key="5">
    <source>
        <dbReference type="EMBL" id="ESP03907.1"/>
    </source>
</evidence>
<dbReference type="RefSeq" id="XP_009045389.1">
    <property type="nucleotide sequence ID" value="XM_009047141.1"/>
</dbReference>
<evidence type="ECO:0000256" key="2">
    <source>
        <dbReference type="ARBA" id="ARBA00022833"/>
    </source>
</evidence>
<organism evidence="5 6">
    <name type="scientific">Lottia gigantea</name>
    <name type="common">Giant owl limpet</name>
    <dbReference type="NCBI Taxonomy" id="225164"/>
    <lineage>
        <taxon>Eukaryota</taxon>
        <taxon>Metazoa</taxon>
        <taxon>Spiralia</taxon>
        <taxon>Lophotrochozoa</taxon>
        <taxon>Mollusca</taxon>
        <taxon>Gastropoda</taxon>
        <taxon>Patellogastropoda</taxon>
        <taxon>Lottioidea</taxon>
        <taxon>Lottiidae</taxon>
        <taxon>Lottia</taxon>
    </lineage>
</organism>
<keyword evidence="1 3" id="KW-0863">Zinc-finger</keyword>
<dbReference type="InterPro" id="IPR019568">
    <property type="entry name" value="Rapsyn_myristoylation/link_N"/>
</dbReference>